<sequence length="784" mass="80587">MPGSLLGNAVRRVEDPDLLRGRGTFVDNLRIDGTLHVAFVRSPVAHARLAGVDTTEAGKAPGVVAVYRGGDLGLKPGFAFVRTNPKCARPPLAVDRVHFVGDIVAAVVAETRAQAVDAAELVDVDYDDLPAVVDMEAALAPGAPAQYDGVPGNIVHSVRSRAVGALDGAAHVVRARIVNQRLAVAPLETNAVLAVPGDEGGPHDLTLHLSTQMPHNARTGAARALGLDAERIRVVAPHVGGAFGGKAGTSSETVVVAAAARELGRPVAWTETRSEAMLTMQGRGQVQYAELGLDADGRITGLRCRVVGDCGAYGGFGGALAAWSTRSMSSGVYAIPKIEYAAIAAATTTSPNGAFRGAGRPEAAAMLERLMDLAADETGLDPVEIRRRNLIAPDAFPYTTAIGTEYDTGEYAKALDEALRIAGYDGLLAEQAARRERGDVCQLGIGLALYVEVTGGGGGEFGHVEVGTDGTVTVRAGTSAHGQGHATTFSMLVADRLGVPLEKVRFEQSDTAVVPRGEGTGGSRSLQLGGSAVAGAADAVADRGRALAAELLEASVDDIEVVDGGFGVTGAPGATVTWEEVVARAGEPVVADHDFVPGGATYPFGAHVAVVEVDTETGGVRPLNHVAVDDCGRIVNPLIVAGQQMGGVAQGVSQALWEAFEWDEAGNPVTSTFADYLMPSAVDMPPMTLANTVTETDRNPLGAKGIGESATVGSTPAVQNAVVDALSHLGVRHLDLPLSPASVARAVLAAQGGDLADPWSEPPAAFDTIPVTDAGDEDEEQANI</sequence>
<gene>
    <name evidence="6" type="ORF">EKO23_11250</name>
</gene>
<evidence type="ECO:0000256" key="4">
    <source>
        <dbReference type="SAM" id="MobiDB-lite"/>
    </source>
</evidence>
<dbReference type="Gene3D" id="3.90.1170.50">
    <property type="entry name" value="Aldehyde oxidase/xanthine dehydrogenase, a/b hammerhead"/>
    <property type="match status" value="1"/>
</dbReference>
<keyword evidence="1" id="KW-0500">Molybdenum</keyword>
<proteinExistence type="predicted"/>
<protein>
    <submittedName>
        <fullName evidence="6">Xanthine dehydrogenase family protein molybdopterin-binding subunit</fullName>
    </submittedName>
</protein>
<dbReference type="OrthoDB" id="135295at2"/>
<feature type="region of interest" description="Disordered" evidence="4">
    <location>
        <begin position="754"/>
        <end position="784"/>
    </location>
</feature>
<dbReference type="Gene3D" id="3.30.365.10">
    <property type="entry name" value="Aldehyde oxidase/xanthine dehydrogenase, molybdopterin binding domain"/>
    <property type="match status" value="4"/>
</dbReference>
<dbReference type="RefSeq" id="WP_134717255.1">
    <property type="nucleotide sequence ID" value="NZ_SDKM01000014.1"/>
</dbReference>
<evidence type="ECO:0000256" key="1">
    <source>
        <dbReference type="ARBA" id="ARBA00022505"/>
    </source>
</evidence>
<dbReference type="InterPro" id="IPR000674">
    <property type="entry name" value="Ald_Oxase/Xan_DH_a/b"/>
</dbReference>
<dbReference type="EMBL" id="SDKM01000014">
    <property type="protein sequence ID" value="RYP85879.1"/>
    <property type="molecule type" value="Genomic_DNA"/>
</dbReference>
<feature type="compositionally biased region" description="Acidic residues" evidence="4">
    <location>
        <begin position="774"/>
        <end position="784"/>
    </location>
</feature>
<dbReference type="Pfam" id="PF20256">
    <property type="entry name" value="MoCoBD_2"/>
    <property type="match status" value="1"/>
</dbReference>
<dbReference type="SUPFAM" id="SSF54665">
    <property type="entry name" value="CO dehydrogenase molybdoprotein N-domain-like"/>
    <property type="match status" value="1"/>
</dbReference>
<dbReference type="GO" id="GO:0005506">
    <property type="term" value="F:iron ion binding"/>
    <property type="evidence" value="ECO:0007669"/>
    <property type="project" value="InterPro"/>
</dbReference>
<evidence type="ECO:0000313" key="6">
    <source>
        <dbReference type="EMBL" id="RYP85879.1"/>
    </source>
</evidence>
<dbReference type="SMART" id="SM01008">
    <property type="entry name" value="Ald_Xan_dh_C"/>
    <property type="match status" value="1"/>
</dbReference>
<dbReference type="SUPFAM" id="SSF56003">
    <property type="entry name" value="Molybdenum cofactor-binding domain"/>
    <property type="match status" value="1"/>
</dbReference>
<comment type="cofactor">
    <cofactor evidence="3">
        <name>Mo-molybdopterin cytosine dinucleotide</name>
        <dbReference type="ChEBI" id="CHEBI:71308"/>
    </cofactor>
</comment>
<evidence type="ECO:0000313" key="7">
    <source>
        <dbReference type="Proteomes" id="UP000295198"/>
    </source>
</evidence>
<dbReference type="InterPro" id="IPR037165">
    <property type="entry name" value="AldOxase/xan_DH_Mopterin-bd_sf"/>
</dbReference>
<dbReference type="Proteomes" id="UP000295198">
    <property type="component" value="Unassembled WGS sequence"/>
</dbReference>
<reference evidence="6 7" key="1">
    <citation type="submission" date="2019-01" db="EMBL/GenBank/DDBJ databases">
        <title>Nocardioides guangzhouensis sp. nov., an actinobacterium isolated from soil.</title>
        <authorList>
            <person name="Fu Y."/>
            <person name="Cai Y."/>
            <person name="Lin Z."/>
            <person name="Chen P."/>
        </authorList>
    </citation>
    <scope>NUCLEOTIDE SEQUENCE [LARGE SCALE GENOMIC DNA]</scope>
    <source>
        <strain evidence="6 7">130</strain>
    </source>
</reference>
<evidence type="ECO:0000256" key="3">
    <source>
        <dbReference type="ARBA" id="ARBA00053029"/>
    </source>
</evidence>
<keyword evidence="7" id="KW-1185">Reference proteome</keyword>
<dbReference type="InterPro" id="IPR036856">
    <property type="entry name" value="Ald_Oxase/Xan_DH_a/b_sf"/>
</dbReference>
<evidence type="ECO:0000256" key="2">
    <source>
        <dbReference type="ARBA" id="ARBA00023002"/>
    </source>
</evidence>
<keyword evidence="2" id="KW-0560">Oxidoreductase</keyword>
<dbReference type="AlphaFoldDB" id="A0A4V1XZ86"/>
<feature type="domain" description="Aldehyde oxidase/xanthine dehydrogenase a/b hammerhead" evidence="5">
    <location>
        <begin position="20"/>
        <end position="130"/>
    </location>
</feature>
<dbReference type="InterPro" id="IPR046867">
    <property type="entry name" value="AldOxase/xan_DH_MoCoBD2"/>
</dbReference>
<dbReference type="GO" id="GO:0016491">
    <property type="term" value="F:oxidoreductase activity"/>
    <property type="evidence" value="ECO:0007669"/>
    <property type="project" value="UniProtKB-KW"/>
</dbReference>
<accession>A0A4V1XZ86</accession>
<name>A0A4V1XZ86_9ACTN</name>
<comment type="caution">
    <text evidence="6">The sequence shown here is derived from an EMBL/GenBank/DDBJ whole genome shotgun (WGS) entry which is preliminary data.</text>
</comment>
<organism evidence="6 7">
    <name type="scientific">Nocardioides guangzhouensis</name>
    <dbReference type="NCBI Taxonomy" id="2497878"/>
    <lineage>
        <taxon>Bacteria</taxon>
        <taxon>Bacillati</taxon>
        <taxon>Actinomycetota</taxon>
        <taxon>Actinomycetes</taxon>
        <taxon>Propionibacteriales</taxon>
        <taxon>Nocardioidaceae</taxon>
        <taxon>Nocardioides</taxon>
    </lineage>
</organism>
<dbReference type="InterPro" id="IPR008274">
    <property type="entry name" value="AldOxase/xan_DH_MoCoBD1"/>
</dbReference>
<dbReference type="InterPro" id="IPR016208">
    <property type="entry name" value="Ald_Oxase/xanthine_DH-like"/>
</dbReference>
<evidence type="ECO:0000259" key="5">
    <source>
        <dbReference type="SMART" id="SM01008"/>
    </source>
</evidence>
<dbReference type="Pfam" id="PF01315">
    <property type="entry name" value="Ald_Xan_dh_C"/>
    <property type="match status" value="1"/>
</dbReference>
<dbReference type="FunFam" id="3.30.365.10:FF:000001">
    <property type="entry name" value="Xanthine dehydrogenase oxidase"/>
    <property type="match status" value="1"/>
</dbReference>
<dbReference type="PANTHER" id="PTHR11908">
    <property type="entry name" value="XANTHINE DEHYDROGENASE"/>
    <property type="match status" value="1"/>
</dbReference>
<dbReference type="PANTHER" id="PTHR11908:SF132">
    <property type="entry name" value="ALDEHYDE OXIDASE 1-RELATED"/>
    <property type="match status" value="1"/>
</dbReference>
<dbReference type="Pfam" id="PF02738">
    <property type="entry name" value="MoCoBD_1"/>
    <property type="match status" value="1"/>
</dbReference>